<dbReference type="InterPro" id="IPR027266">
    <property type="entry name" value="TrmE/GcvT-like"/>
</dbReference>
<name>A0ABV7IW87_9RHOB</name>
<dbReference type="RefSeq" id="WP_380072392.1">
    <property type="nucleotide sequence ID" value="NZ_JBHRTO010000001.1"/>
</dbReference>
<evidence type="ECO:0000313" key="1">
    <source>
        <dbReference type="EMBL" id="MFC3180770.1"/>
    </source>
</evidence>
<evidence type="ECO:0000313" key="2">
    <source>
        <dbReference type="Proteomes" id="UP001595547"/>
    </source>
</evidence>
<keyword evidence="2" id="KW-1185">Reference proteome</keyword>
<proteinExistence type="predicted"/>
<organism evidence="1 2">
    <name type="scientific">Cypionkella sinensis</name>
    <dbReference type="NCBI Taxonomy" id="1756043"/>
    <lineage>
        <taxon>Bacteria</taxon>
        <taxon>Pseudomonadati</taxon>
        <taxon>Pseudomonadota</taxon>
        <taxon>Alphaproteobacteria</taxon>
        <taxon>Rhodobacterales</taxon>
        <taxon>Paracoccaceae</taxon>
        <taxon>Cypionkella</taxon>
    </lineage>
</organism>
<gene>
    <name evidence="1" type="ORF">ACFOGH_07210</name>
</gene>
<protein>
    <submittedName>
        <fullName evidence="1">Sarcosine oxidase subunit gamma</fullName>
    </submittedName>
</protein>
<dbReference type="Proteomes" id="UP001595547">
    <property type="component" value="Unassembled WGS sequence"/>
</dbReference>
<dbReference type="EMBL" id="JBHRTO010000001">
    <property type="protein sequence ID" value="MFC3180770.1"/>
    <property type="molecule type" value="Genomic_DNA"/>
</dbReference>
<dbReference type="Gene3D" id="3.30.1360.120">
    <property type="entry name" value="Probable tRNA modification gtpase trme, domain 1"/>
    <property type="match status" value="1"/>
</dbReference>
<sequence>MANPLKPLTALGSPTAQSDTIGAVTITENPNTALASLASRLGREAEVVSLAASAGIPLPGPGRAEAAATYAALWLGPEQWMVEAPVATHEDITAILKPIFGEAASITEQTDAWVRFDITASDLPGYFERLSNFDLARAGAGAATRTVIDHLGCYIIRRSQTLVSLLGPRSSAHSLHHALVTAAKAIL</sequence>
<dbReference type="SUPFAM" id="SSF103025">
    <property type="entry name" value="Folate-binding domain"/>
    <property type="match status" value="1"/>
</dbReference>
<dbReference type="Gene3D" id="3.30.70.1520">
    <property type="entry name" value="Heterotetrameric sarcosine oxidase"/>
    <property type="match status" value="1"/>
</dbReference>
<comment type="caution">
    <text evidence="1">The sequence shown here is derived from an EMBL/GenBank/DDBJ whole genome shotgun (WGS) entry which is preliminary data.</text>
</comment>
<reference evidence="2" key="1">
    <citation type="journal article" date="2019" name="Int. J. Syst. Evol. Microbiol.">
        <title>The Global Catalogue of Microorganisms (GCM) 10K type strain sequencing project: providing services to taxonomists for standard genome sequencing and annotation.</title>
        <authorList>
            <consortium name="The Broad Institute Genomics Platform"/>
            <consortium name="The Broad Institute Genome Sequencing Center for Infectious Disease"/>
            <person name="Wu L."/>
            <person name="Ma J."/>
        </authorList>
    </citation>
    <scope>NUCLEOTIDE SEQUENCE [LARGE SCALE GENOMIC DNA]</scope>
    <source>
        <strain evidence="2">KCTC 52039</strain>
    </source>
</reference>
<accession>A0ABV7IW87</accession>